<keyword evidence="2" id="KW-1185">Reference proteome</keyword>
<gene>
    <name evidence="1" type="ORF">MCOR_1226</name>
</gene>
<evidence type="ECO:0000313" key="2">
    <source>
        <dbReference type="Proteomes" id="UP000507470"/>
    </source>
</evidence>
<evidence type="ECO:0000313" key="1">
    <source>
        <dbReference type="EMBL" id="CAC5357661.1"/>
    </source>
</evidence>
<name>A0A6J7ZYD5_MYTCO</name>
<dbReference type="PANTHER" id="PTHR23409">
    <property type="entry name" value="RIBONUCLEOSIDE-DIPHOSPHATE REDUCTASE SMALL CHAIN"/>
    <property type="match status" value="1"/>
</dbReference>
<protein>
    <submittedName>
        <fullName evidence="1">Uncharacterized protein</fullName>
    </submittedName>
</protein>
<dbReference type="PANTHER" id="PTHR23409:SF21">
    <property type="entry name" value="CAPSID PROTEIN"/>
    <property type="match status" value="1"/>
</dbReference>
<dbReference type="GO" id="GO:0005829">
    <property type="term" value="C:cytosol"/>
    <property type="evidence" value="ECO:0007669"/>
    <property type="project" value="TreeGrafter"/>
</dbReference>
<dbReference type="Proteomes" id="UP000507470">
    <property type="component" value="Unassembled WGS sequence"/>
</dbReference>
<dbReference type="AlphaFoldDB" id="A0A6J7ZYD5"/>
<dbReference type="InterPro" id="IPR000358">
    <property type="entry name" value="RNR_small_fam"/>
</dbReference>
<sequence length="512" mass="57447">MDRMYVPNPQKWVKYYENIAKGNHNPYINQSGGGKKKQVGGSLIGSPGTFMIPIENVGHLENHSSNPLTVQLVSPAQQTVEQAKTELLSLFSLPLYQSAVERMYFQEVRSNSQLTGNIIDMEITGKHGMEYVDLKRSKLYVKVKLVKGDGSSLTENEYVGPINLFLQSMFSQVEFTMQGKLVSSTTNHYPYKAMIQTLLSYGSESKTSQLTSQFWIKDVPGHLDDSDVNNGANSSLNTHSLYFAQSKTSDMEGPLCHDLFHMDRYILNQVPINVRLTRTRPEFCLMTNEVAPDFKVIIEDIVLKACKIQINPAVIYGHAEILKSVNAKYPFTNTAVKQITVAAGTVNFAQDQLFQNIRPNRVVVGFVNALAAAGDYTKNPFNFQHFNLNQIGVFVDNIPVSGNLMRLNFDASSGRTIVPAFSSMFEITDKWTCDSGNQLNRNDFAGGYALYCFEIEPNFGDDGSYLHLLKQGNVRLEVQFSSALRDAINCIVYAEYPVYFEINATRDVILER</sequence>
<organism evidence="1 2">
    <name type="scientific">Mytilus coruscus</name>
    <name type="common">Sea mussel</name>
    <dbReference type="NCBI Taxonomy" id="42192"/>
    <lineage>
        <taxon>Eukaryota</taxon>
        <taxon>Metazoa</taxon>
        <taxon>Spiralia</taxon>
        <taxon>Lophotrochozoa</taxon>
        <taxon>Mollusca</taxon>
        <taxon>Bivalvia</taxon>
        <taxon>Autobranchia</taxon>
        <taxon>Pteriomorphia</taxon>
        <taxon>Mytilida</taxon>
        <taxon>Mytiloidea</taxon>
        <taxon>Mytilidae</taxon>
        <taxon>Mytilinae</taxon>
        <taxon>Mytilus</taxon>
    </lineage>
</organism>
<reference evidence="1 2" key="1">
    <citation type="submission" date="2020-06" db="EMBL/GenBank/DDBJ databases">
        <authorList>
            <person name="Li R."/>
            <person name="Bekaert M."/>
        </authorList>
    </citation>
    <scope>NUCLEOTIDE SEQUENCE [LARGE SCALE GENOMIC DNA]</scope>
    <source>
        <strain evidence="2">wild</strain>
    </source>
</reference>
<dbReference type="GO" id="GO:0009263">
    <property type="term" value="P:deoxyribonucleotide biosynthetic process"/>
    <property type="evidence" value="ECO:0007669"/>
    <property type="project" value="InterPro"/>
</dbReference>
<proteinExistence type="predicted"/>
<dbReference type="OrthoDB" id="6134518at2759"/>
<accession>A0A6J7ZYD5</accession>
<dbReference type="EMBL" id="CACVKT020000214">
    <property type="protein sequence ID" value="CAC5357661.1"/>
    <property type="molecule type" value="Genomic_DNA"/>
</dbReference>
<dbReference type="GO" id="GO:0004748">
    <property type="term" value="F:ribonucleoside-diphosphate reductase activity, thioredoxin disulfide as acceptor"/>
    <property type="evidence" value="ECO:0007669"/>
    <property type="project" value="TreeGrafter"/>
</dbReference>